<evidence type="ECO:0000256" key="1">
    <source>
        <dbReference type="ARBA" id="ARBA00022512"/>
    </source>
</evidence>
<feature type="region of interest" description="Disordered" evidence="5">
    <location>
        <begin position="2584"/>
        <end position="2776"/>
    </location>
</feature>
<name>A0A9Q4DE14_9LACT</name>
<keyword evidence="3" id="KW-0732">Signal</keyword>
<reference evidence="9" key="1">
    <citation type="submission" date="2022-09" db="EMBL/GenBank/DDBJ databases">
        <title>Aerococcus urinae taxonomy study.</title>
        <authorList>
            <person name="Christensen J."/>
            <person name="Senneby E."/>
        </authorList>
    </citation>
    <scope>NUCLEOTIDE SEQUENCE</scope>
    <source>
        <strain evidence="9">LUND-41-B12</strain>
    </source>
</reference>
<dbReference type="InterPro" id="IPR011098">
    <property type="entry name" value="G5_dom"/>
</dbReference>
<feature type="domain" description="G5" evidence="8">
    <location>
        <begin position="1134"/>
        <end position="1214"/>
    </location>
</feature>
<dbReference type="NCBIfam" id="TIGR01168">
    <property type="entry name" value="YSIRK_signal"/>
    <property type="match status" value="1"/>
</dbReference>
<feature type="compositionally biased region" description="Basic and acidic residues" evidence="5">
    <location>
        <begin position="2601"/>
        <end position="2612"/>
    </location>
</feature>
<feature type="domain" description="G5" evidence="8">
    <location>
        <begin position="1670"/>
        <end position="1746"/>
    </location>
</feature>
<feature type="domain" description="G5" evidence="8">
    <location>
        <begin position="1974"/>
        <end position="2050"/>
    </location>
</feature>
<protein>
    <submittedName>
        <fullName evidence="9">G5 domain-containing protein</fullName>
    </submittedName>
</protein>
<organism evidence="9 10">
    <name type="scientific">Aerococcus mictus</name>
    <dbReference type="NCBI Taxonomy" id="2976810"/>
    <lineage>
        <taxon>Bacteria</taxon>
        <taxon>Bacillati</taxon>
        <taxon>Bacillota</taxon>
        <taxon>Bacilli</taxon>
        <taxon>Lactobacillales</taxon>
        <taxon>Aerococcaceae</taxon>
        <taxon>Aerococcus</taxon>
    </lineage>
</organism>
<feature type="domain" description="G5" evidence="8">
    <location>
        <begin position="2429"/>
        <end position="2505"/>
    </location>
</feature>
<feature type="region of interest" description="Disordered" evidence="5">
    <location>
        <begin position="68"/>
        <end position="106"/>
    </location>
</feature>
<dbReference type="InterPro" id="IPR046774">
    <property type="entry name" value="pAdhesive_10"/>
</dbReference>
<evidence type="ECO:0000256" key="6">
    <source>
        <dbReference type="SAM" id="Phobius"/>
    </source>
</evidence>
<evidence type="ECO:0000259" key="7">
    <source>
        <dbReference type="PROSITE" id="PS50847"/>
    </source>
</evidence>
<feature type="compositionally biased region" description="Low complexity" evidence="5">
    <location>
        <begin position="1268"/>
        <end position="1278"/>
    </location>
</feature>
<feature type="compositionally biased region" description="Polar residues" evidence="5">
    <location>
        <begin position="95"/>
        <end position="104"/>
    </location>
</feature>
<feature type="domain" description="G5" evidence="8">
    <location>
        <begin position="1442"/>
        <end position="1522"/>
    </location>
</feature>
<evidence type="ECO:0000256" key="5">
    <source>
        <dbReference type="SAM" id="MobiDB-lite"/>
    </source>
</evidence>
<feature type="domain" description="G5" evidence="8">
    <location>
        <begin position="741"/>
        <end position="837"/>
    </location>
</feature>
<dbReference type="Pfam" id="PF20592">
    <property type="entry name" value="pAdhesive_10"/>
    <property type="match status" value="1"/>
</dbReference>
<feature type="domain" description="G5" evidence="8">
    <location>
        <begin position="1291"/>
        <end position="1372"/>
    </location>
</feature>
<feature type="region of interest" description="Disordered" evidence="5">
    <location>
        <begin position="644"/>
        <end position="667"/>
    </location>
</feature>
<dbReference type="PROSITE" id="PS50847">
    <property type="entry name" value="GRAM_POS_ANCHORING"/>
    <property type="match status" value="1"/>
</dbReference>
<feature type="compositionally biased region" description="Low complexity" evidence="5">
    <location>
        <begin position="2754"/>
        <end position="2768"/>
    </location>
</feature>
<dbReference type="Proteomes" id="UP001069047">
    <property type="component" value="Unassembled WGS sequence"/>
</dbReference>
<sequence>MEKNYRYAIRKTTLGVGSVAIAAFLAGQGQEVQAAEQPSQPSSALAVDAVNPADQAGFYAAEGAAVNTDQPASGDAASTSGLPADTVNMPIVPASVTNPDNVNYSEDEKNVGTYRQSEMANNGITHTATEQSGKTEGVSHVVTNPSASSDDKRTYGIDISFDRNDSERTYNHVSFTDSKLNAPVRTNRTVEFENVGSSTALNGKNVDYKPTEGARIDANGPQRNINSTLSQEDLKHINNVNNKETTISFRDKYNINNLDTDKQLLNSGNFGFTFGVNPYPNENANLSLIKVAGDTNVNRVAVKEGYIKTGAHIKNLDPADYDRVVGQVYHPDGSVVKEANAFIITPKNIDEFKTKLGDDIKLGQIIFAMPKGALEDPNSIFNTEKFKGIQSLKAQFFARPRTAAEFQEAADTKNMYETGVPTMEEYKTAVAEGWDTSPFKYVETGAGTQTLNHNGKEVIADKQGIARYDNYNLLGEITVNLDDTRYYDQSFIDNDKQDTEDHTSSSIFPGKAFKVEMYEPTGDKAKPNQKSGKEMNAARNRGEATGVINKDFINIENQKIADRLGKKVEDLREDEKWTITHDISDLSTFSIKAPKNAKAGEFIAVSVDYTYTNGSKDTHWFHFVVQDSNNNRPEYPAEVGFQGDTLTNKPIIKPDPEPDPEKKKRLPKSYELIPQEGGYKDDKGNIWENVTIDKDTGVVTATVPENATIIGGENIFIPVKVNYQDKKSEQWSSEEVAAQFIARPKYKTTVTDTDDKLIPYETKEVIDETLPAGTIQVVTPGKPGKERTIFEQDVINGQKGLVDPATGQFTAGDQLFRKRTETIEEKQDRLVKVGVKPVEETVAIPRPVEVEVDPNMEPTAEPVVVEEGQDGVVTVKTTRDPQTGAVTITKATTKPAQPKKVKVGTKTTGKVVDTDEIPFKYTVEFDPDFYKNYPDATENYKVVTPGQAGSNKKTWTIENSKVVGEPVVETVAPVNAVIKVGQKDYTGSFETVDKDPIPYETEYIVDNTLEPGKEIVENPGALGEKTTTTIHTIQNGQVTASTPGQSLQTKVPVKRVVRIGAKSNGSHQVTEPIPFQVEVKKDPSLKKGEYKLETPGKSGSQTKTLTIENSQVTATSEPTINEQARNAVVLVGDQDFTGEVSHDVTEKVPFPVKVIEDPTLDKGTYHVDQEGIPGSKTTTYSQAIKNGTADGALTSTVKAESAPQEHIIRVGTKPLTGSTTVMTTNQKPFDVEIEYDNTKPAGSVEVVPNTGVPGEESKTTPVTAQDGTVTPGTTTTTETKAPVNKKIIVGTQGYNGEFSHEYTNVLPFETEVEVDPSLAPNAVVEVQKGQLGETTTKVTQSISNGVPGEKVVSDPVQTKAPVNRKIKVGAKTEGVHTYTEELPFSYTVEYDPAIEAGKYEIVTPGAVGSRTTEWPITNSVVGQGKVTQETPATNALIKIGNKDFTGQVTHTETVPVPNTVEIRYNPNVKAGETKVLEAGKPGSVDVTYSQAIKNGQADGELKKTEANRVEPVNRVIEVGTQPVSGTETPIQQDVPVEVEYLYDNTKDKGFVEAGQVTPGKTQSKVVSKVVDGQVVNTVENIVTPAKQQIIVGTKDYTGNFEYKDTDVIPNNTQVTINPNLAPNEVKVVEAGNTGLKERTVRQSFTNGKLGEQVLGDYTTVREPKDRVIEIGTKTDGTYTHKEALPFEVEVRKAPDLKKGQTRVLQEGQPGEQTTTVTIENSQVVGTPSVTTTKAPVKHIVEVGDQDFTGEVSHNVTETLPFKVEIQEDPTLPLFEIQEVQKGENGSKTTKYSQAIKNGAADGELKAEEIARTEPKTHIIKVGTKAPENAETRVKEVPAEIEYVYDKTKDKGTVEKGAYSPGKVESKIVNKFNPQTGKIETTTEEVVTPAKQVIVVGTKDYTGEFKHTEQSLAPFKTEYILDPSLKAGQEVVEQDGKLGLIEREVSQKYVNGTLADKVFGETREVIAPENRIVRIGAKTNGSHTSTEEIPFDVKVEVDPPLAKGEYRVITPGQPGSKETTVSIENSQIVGEPVSKVTKAPVTQVIKVGNQDFTGQVSHTERFEVPFKVEVRENPNLKVGETKLIQQGQPGSYDVTYTQAVKNGQSDGDLAKTITNPVEPKAHIVEVGTQPVAGTETAINKEIPVEVEYVFDDSLEKGQVETGQLTPGKTETKVVSKVVDGQVVNTEETLVTPAKQIVRVGSKDFTGDYKFSNTCPVPFPVEIKENPDLPAGTSKTVQEGVPGSKTTDYTQAIKNGQAEGAPVSQDGVYTAPKAHIIEVGTKPVAGNTHESNKDVPVETIFEYDPSLDKGKVETVQVVPGHVTTKLVNKVVNGQVVTEEVPVVTPAKHIVKVGTKDFTGSFTTVDKNPVPFEVEYKLDPSLAPGTEVVDQEGLVGEEETPITHTIVNGQVTESTPGETTQTKAPVKKIVRIGAKTDGSYTHTEEIPFKVVVEVDPSLNKGEYKLETPGQVGQKTTTVTIENSQVVGTPSAVVTKEPVTEVIKVGGKDFTGQVSHTEHFETAFKVIVRRNEALKPGQVKTVQEGVRGSYDVTFTQKIKNGQADGPLQADRHNEVAAVDHIIEVGPDCPICPVPGQPDQPGQDKPNTDKPNEDKPGDNTTPGGHIPDTGKPEKPGNNTPEEGNPETPQPGEPSPGRDTPENPRPSDDQPGHDKPGSQTSEDPQPGDKKPGQDTSEPDTPGGSSSNNLVPSKDPSDHTTPGNPIPGSGIEGDAVSTDKTSEGDASTGKLVSEDPTLDPASSASLSPASHKASSTASAQPVQVASVLPQTGAVASVTGVGLSLLLAGLGCLRLDRKKKD</sequence>
<dbReference type="RefSeq" id="WP_181565443.1">
    <property type="nucleotide sequence ID" value="NZ_CAJHOT010000001.1"/>
</dbReference>
<dbReference type="PROSITE" id="PS51109">
    <property type="entry name" value="G5"/>
    <property type="match status" value="18"/>
</dbReference>
<evidence type="ECO:0000313" key="9">
    <source>
        <dbReference type="EMBL" id="MCY3086537.1"/>
    </source>
</evidence>
<feature type="domain" description="G5" evidence="8">
    <location>
        <begin position="1368"/>
        <end position="1451"/>
    </location>
</feature>
<feature type="domain" description="G5" evidence="8">
    <location>
        <begin position="2049"/>
        <end position="2129"/>
    </location>
</feature>
<dbReference type="Gene3D" id="2.20.230.10">
    <property type="entry name" value="Resuscitation-promoting factor rpfb"/>
    <property type="match status" value="20"/>
</dbReference>
<feature type="domain" description="G5" evidence="8">
    <location>
        <begin position="1898"/>
        <end position="1978"/>
    </location>
</feature>
<feature type="domain" description="G5" evidence="8">
    <location>
        <begin position="2352"/>
        <end position="2433"/>
    </location>
</feature>
<dbReference type="EMBL" id="JAOTMY010000001">
    <property type="protein sequence ID" value="MCY3086537.1"/>
    <property type="molecule type" value="Genomic_DNA"/>
</dbReference>
<feature type="compositionally biased region" description="Basic and acidic residues" evidence="5">
    <location>
        <begin position="652"/>
        <end position="662"/>
    </location>
</feature>
<proteinExistence type="predicted"/>
<dbReference type="Pfam" id="PF07501">
    <property type="entry name" value="G5"/>
    <property type="match status" value="19"/>
</dbReference>
<comment type="caution">
    <text evidence="9">The sequence shown here is derived from an EMBL/GenBank/DDBJ whole genome shotgun (WGS) entry which is preliminary data.</text>
</comment>
<evidence type="ECO:0000256" key="4">
    <source>
        <dbReference type="ARBA" id="ARBA00023088"/>
    </source>
</evidence>
<keyword evidence="6" id="KW-0472">Membrane</keyword>
<feature type="domain" description="G5" evidence="8">
    <location>
        <begin position="1593"/>
        <end position="1674"/>
    </location>
</feature>
<feature type="domain" description="G5" evidence="8">
    <location>
        <begin position="2201"/>
        <end position="2281"/>
    </location>
</feature>
<feature type="domain" description="G5" evidence="8">
    <location>
        <begin position="2504"/>
        <end position="2584"/>
    </location>
</feature>
<feature type="domain" description="Gram-positive cocci surface proteins LPxTG" evidence="7">
    <location>
        <begin position="2781"/>
        <end position="2813"/>
    </location>
</feature>
<feature type="domain" description="G5" evidence="8">
    <location>
        <begin position="983"/>
        <end position="1063"/>
    </location>
</feature>
<evidence type="ECO:0000256" key="3">
    <source>
        <dbReference type="ARBA" id="ARBA00022729"/>
    </source>
</evidence>
<dbReference type="Gene3D" id="2.20.230.30">
    <property type="match status" value="1"/>
</dbReference>
<feature type="compositionally biased region" description="Basic and acidic residues" evidence="5">
    <location>
        <begin position="2653"/>
        <end position="2670"/>
    </location>
</feature>
<evidence type="ECO:0000259" key="8">
    <source>
        <dbReference type="PROSITE" id="PS51109"/>
    </source>
</evidence>
<evidence type="ECO:0000313" key="10">
    <source>
        <dbReference type="Proteomes" id="UP001069047"/>
    </source>
</evidence>
<gene>
    <name evidence="9" type="ORF">ODY61_00240</name>
</gene>
<feature type="domain" description="G5" evidence="8">
    <location>
        <begin position="1059"/>
        <end position="1135"/>
    </location>
</feature>
<feature type="region of interest" description="Disordered" evidence="5">
    <location>
        <begin position="129"/>
        <end position="150"/>
    </location>
</feature>
<keyword evidence="2" id="KW-0964">Secreted</keyword>
<accession>A0A9Q4DE14</accession>
<dbReference type="InterPro" id="IPR005877">
    <property type="entry name" value="YSIRK_signal_dom"/>
</dbReference>
<feature type="domain" description="G5" evidence="8">
    <location>
        <begin position="1212"/>
        <end position="1293"/>
    </location>
</feature>
<keyword evidence="6" id="KW-0812">Transmembrane</keyword>
<feature type="transmembrane region" description="Helical" evidence="6">
    <location>
        <begin position="2786"/>
        <end position="2805"/>
    </location>
</feature>
<keyword evidence="4" id="KW-0572">Peptidoglycan-anchor</keyword>
<dbReference type="SMART" id="SM01208">
    <property type="entry name" value="G5"/>
    <property type="match status" value="23"/>
</dbReference>
<feature type="domain" description="G5" evidence="8">
    <location>
        <begin position="1745"/>
        <end position="1825"/>
    </location>
</feature>
<dbReference type="Pfam" id="PF04650">
    <property type="entry name" value="YSIRK_signal"/>
    <property type="match status" value="1"/>
</dbReference>
<dbReference type="InterPro" id="IPR019931">
    <property type="entry name" value="LPXTG_anchor"/>
</dbReference>
<feature type="compositionally biased region" description="Polar residues" evidence="5">
    <location>
        <begin position="68"/>
        <end position="81"/>
    </location>
</feature>
<keyword evidence="6" id="KW-1133">Transmembrane helix</keyword>
<keyword evidence="1" id="KW-0134">Cell wall</keyword>
<evidence type="ECO:0000256" key="2">
    <source>
        <dbReference type="ARBA" id="ARBA00022525"/>
    </source>
</evidence>
<feature type="region of interest" description="Disordered" evidence="5">
    <location>
        <begin position="1241"/>
        <end position="1278"/>
    </location>
</feature>